<dbReference type="Gene3D" id="2.60.40.150">
    <property type="entry name" value="C2 domain"/>
    <property type="match status" value="1"/>
</dbReference>
<dbReference type="OrthoDB" id="9976063at2759"/>
<protein>
    <submittedName>
        <fullName evidence="2">E3 ubiquitin-protein ligase NEDD4</fullName>
    </submittedName>
</protein>
<dbReference type="PANTHER" id="PTHR21119">
    <property type="entry name" value="C2 DOMAIN-CONTAINING PROTEIN"/>
    <property type="match status" value="1"/>
</dbReference>
<dbReference type="Proteomes" id="UP000094527">
    <property type="component" value="Unassembled WGS sequence"/>
</dbReference>
<dbReference type="InterPro" id="IPR000008">
    <property type="entry name" value="C2_dom"/>
</dbReference>
<sequence>DFPKAPEVSPIQIEDKTKKYLLVKVVRGTDLGVIKGCSEPYVVVELDDPAQKFQTSVQEKQSPIWNENFVFNVIPGVGEMLFEVHDRDGDRFLGCNIVSVDDIGNEKTRVLPLKSRRMEISDTFTGAIEVQ</sequence>
<feature type="non-terminal residue" evidence="2">
    <location>
        <position position="1"/>
    </location>
</feature>
<dbReference type="SMART" id="SM00239">
    <property type="entry name" value="C2"/>
    <property type="match status" value="1"/>
</dbReference>
<evidence type="ECO:0000259" key="1">
    <source>
        <dbReference type="PROSITE" id="PS50004"/>
    </source>
</evidence>
<dbReference type="PANTHER" id="PTHR21119:SF5">
    <property type="entry name" value="C2 DOMAIN-CONTAINING PROTEIN"/>
    <property type="match status" value="1"/>
</dbReference>
<evidence type="ECO:0000313" key="2">
    <source>
        <dbReference type="EMBL" id="ODN05363.1"/>
    </source>
</evidence>
<keyword evidence="3" id="KW-1185">Reference proteome</keyword>
<dbReference type="InterPro" id="IPR035892">
    <property type="entry name" value="C2_domain_sf"/>
</dbReference>
<organism evidence="2 3">
    <name type="scientific">Orchesella cincta</name>
    <name type="common">Springtail</name>
    <name type="synonym">Podura cincta</name>
    <dbReference type="NCBI Taxonomy" id="48709"/>
    <lineage>
        <taxon>Eukaryota</taxon>
        <taxon>Metazoa</taxon>
        <taxon>Ecdysozoa</taxon>
        <taxon>Arthropoda</taxon>
        <taxon>Hexapoda</taxon>
        <taxon>Collembola</taxon>
        <taxon>Entomobryomorpha</taxon>
        <taxon>Entomobryoidea</taxon>
        <taxon>Orchesellidae</taxon>
        <taxon>Orchesellinae</taxon>
        <taxon>Orchesella</taxon>
    </lineage>
</organism>
<feature type="domain" description="C2" evidence="1">
    <location>
        <begin position="2"/>
        <end position="124"/>
    </location>
</feature>
<comment type="caution">
    <text evidence="2">The sequence shown here is derived from an EMBL/GenBank/DDBJ whole genome shotgun (WGS) entry which is preliminary data.</text>
</comment>
<gene>
    <name evidence="2" type="ORF">Ocin01_01322</name>
</gene>
<proteinExistence type="predicted"/>
<dbReference type="AlphaFoldDB" id="A0A1D2NJA7"/>
<dbReference type="SUPFAM" id="SSF49562">
    <property type="entry name" value="C2 domain (Calcium/lipid-binding domain, CaLB)"/>
    <property type="match status" value="1"/>
</dbReference>
<name>A0A1D2NJA7_ORCCI</name>
<feature type="non-terminal residue" evidence="2">
    <location>
        <position position="131"/>
    </location>
</feature>
<accession>A0A1D2NJA7</accession>
<dbReference type="Pfam" id="PF00168">
    <property type="entry name" value="C2"/>
    <property type="match status" value="1"/>
</dbReference>
<reference evidence="2 3" key="1">
    <citation type="journal article" date="2016" name="Genome Biol. Evol.">
        <title>Gene Family Evolution Reflects Adaptation to Soil Environmental Stressors in the Genome of the Collembolan Orchesella cincta.</title>
        <authorList>
            <person name="Faddeeva-Vakhrusheva A."/>
            <person name="Derks M.F."/>
            <person name="Anvar S.Y."/>
            <person name="Agamennone V."/>
            <person name="Suring W."/>
            <person name="Smit S."/>
            <person name="van Straalen N.M."/>
            <person name="Roelofs D."/>
        </authorList>
    </citation>
    <scope>NUCLEOTIDE SEQUENCE [LARGE SCALE GENOMIC DNA]</scope>
    <source>
        <tissue evidence="2">Mixed pool</tissue>
    </source>
</reference>
<dbReference type="PROSITE" id="PS50004">
    <property type="entry name" value="C2"/>
    <property type="match status" value="1"/>
</dbReference>
<dbReference type="InterPro" id="IPR039934">
    <property type="entry name" value="C2CD2/C2CD2L"/>
</dbReference>
<dbReference type="EMBL" id="LJIJ01000024">
    <property type="protein sequence ID" value="ODN05363.1"/>
    <property type="molecule type" value="Genomic_DNA"/>
</dbReference>
<dbReference type="STRING" id="48709.A0A1D2NJA7"/>
<evidence type="ECO:0000313" key="3">
    <source>
        <dbReference type="Proteomes" id="UP000094527"/>
    </source>
</evidence>